<dbReference type="CDD" id="cd01949">
    <property type="entry name" value="GGDEF"/>
    <property type="match status" value="1"/>
</dbReference>
<name>A0A212LWV5_9FIRM</name>
<evidence type="ECO:0000259" key="2">
    <source>
        <dbReference type="PROSITE" id="PS50887"/>
    </source>
</evidence>
<dbReference type="PANTHER" id="PTHR45138">
    <property type="entry name" value="REGULATORY COMPONENTS OF SENSORY TRANSDUCTION SYSTEM"/>
    <property type="match status" value="1"/>
</dbReference>
<dbReference type="Gene3D" id="3.30.450.20">
    <property type="entry name" value="PAS domain"/>
    <property type="match status" value="1"/>
</dbReference>
<dbReference type="AlphaFoldDB" id="A0A212LWV5"/>
<dbReference type="PANTHER" id="PTHR45138:SF9">
    <property type="entry name" value="DIGUANYLATE CYCLASE DGCM-RELATED"/>
    <property type="match status" value="1"/>
</dbReference>
<dbReference type="GO" id="GO:1902201">
    <property type="term" value="P:negative regulation of bacterial-type flagellum-dependent cell motility"/>
    <property type="evidence" value="ECO:0007669"/>
    <property type="project" value="TreeGrafter"/>
</dbReference>
<keyword evidence="1" id="KW-1133">Transmembrane helix</keyword>
<dbReference type="Gene3D" id="3.30.70.270">
    <property type="match status" value="1"/>
</dbReference>
<keyword evidence="1" id="KW-0812">Transmembrane</keyword>
<evidence type="ECO:0000313" key="3">
    <source>
        <dbReference type="EMBL" id="SCM82043.1"/>
    </source>
</evidence>
<dbReference type="Pfam" id="PF00990">
    <property type="entry name" value="GGDEF"/>
    <property type="match status" value="1"/>
</dbReference>
<organism evidence="3">
    <name type="scientific">uncultured Sporomusa sp</name>
    <dbReference type="NCBI Taxonomy" id="307249"/>
    <lineage>
        <taxon>Bacteria</taxon>
        <taxon>Bacillati</taxon>
        <taxon>Bacillota</taxon>
        <taxon>Negativicutes</taxon>
        <taxon>Selenomonadales</taxon>
        <taxon>Sporomusaceae</taxon>
        <taxon>Sporomusa</taxon>
        <taxon>environmental samples</taxon>
    </lineage>
</organism>
<dbReference type="InterPro" id="IPR050469">
    <property type="entry name" value="Diguanylate_Cyclase"/>
</dbReference>
<keyword evidence="1" id="KW-0472">Membrane</keyword>
<dbReference type="RefSeq" id="WP_288184817.1">
    <property type="nucleotide sequence ID" value="NZ_LT608335.1"/>
</dbReference>
<dbReference type="GO" id="GO:0005886">
    <property type="term" value="C:plasma membrane"/>
    <property type="evidence" value="ECO:0007669"/>
    <property type="project" value="TreeGrafter"/>
</dbReference>
<dbReference type="PROSITE" id="PS50887">
    <property type="entry name" value="GGDEF"/>
    <property type="match status" value="1"/>
</dbReference>
<reference evidence="3" key="1">
    <citation type="submission" date="2016-08" db="EMBL/GenBank/DDBJ databases">
        <authorList>
            <person name="Seilhamer J.J."/>
        </authorList>
    </citation>
    <scope>NUCLEOTIDE SEQUENCE</scope>
    <source>
        <strain evidence="3">86</strain>
    </source>
</reference>
<sequence>MRNVHQIGRYVNFLVVAAVLLPLIFIAGVVYVERQQADSMVRVRAEELARLRAVAATAWLSNQAAYIRGISKLPAVTAGTPNAVDELGSFITAETGLLALGYAESGGTVQVDTGGRTGRDIAGSNYFIEAAAGREYQGEVPGTDWLQNGNVTVVAAPVTVNGEVTGIVYGVIRQETIAARAAGLVPDIPGGKAPLSRWFFWLGSLYLIGVIPLLLLGWFLRRWQAHAAAFPEDAIERQLFESGGEQAVGTQSPEATAEEFETTQNELIAVLQQELALASKRSAKEAASEPATGSKPAVATAADITPAVVIDRALAVKAYKPTTTGQFRQAPAVAEDTLPDNKPVAAPVSQPLHRLQPLIGKKNTPRLPAVDSLTGLYSRQEFEKIIAARTGQPDSIMLALSINGMKVINDFLGRAAGDAIITATADIVKTVAGAECMAARFDGDKFIVLLPAASPDMAEDIKKDVKYHVDLHNLRNPEVPLSITLGAAAADADGDLRNVWERAERDMESHKAVNRVEARRFIMWSMKRNRGRS</sequence>
<feature type="domain" description="GGDEF" evidence="2">
    <location>
        <begin position="393"/>
        <end position="523"/>
    </location>
</feature>
<evidence type="ECO:0000256" key="1">
    <source>
        <dbReference type="SAM" id="Phobius"/>
    </source>
</evidence>
<gene>
    <name evidence="3" type="ORF">KL86SPO_40528</name>
</gene>
<dbReference type="NCBIfam" id="TIGR00254">
    <property type="entry name" value="GGDEF"/>
    <property type="match status" value="1"/>
</dbReference>
<dbReference type="GO" id="GO:0052621">
    <property type="term" value="F:diguanylate cyclase activity"/>
    <property type="evidence" value="ECO:0007669"/>
    <property type="project" value="TreeGrafter"/>
</dbReference>
<accession>A0A212LWV5</accession>
<dbReference type="SMART" id="SM00267">
    <property type="entry name" value="GGDEF"/>
    <property type="match status" value="1"/>
</dbReference>
<dbReference type="GO" id="GO:0043709">
    <property type="term" value="P:cell adhesion involved in single-species biofilm formation"/>
    <property type="evidence" value="ECO:0007669"/>
    <property type="project" value="TreeGrafter"/>
</dbReference>
<protein>
    <submittedName>
        <fullName evidence="3">Diguanylate cyclase (GGDEF) domain containing protein</fullName>
    </submittedName>
</protein>
<feature type="transmembrane region" description="Helical" evidence="1">
    <location>
        <begin position="198"/>
        <end position="220"/>
    </location>
</feature>
<dbReference type="SUPFAM" id="SSF55073">
    <property type="entry name" value="Nucleotide cyclase"/>
    <property type="match status" value="1"/>
</dbReference>
<dbReference type="InterPro" id="IPR043128">
    <property type="entry name" value="Rev_trsase/Diguanyl_cyclase"/>
</dbReference>
<dbReference type="EMBL" id="FMJE01000004">
    <property type="protein sequence ID" value="SCM82043.1"/>
    <property type="molecule type" value="Genomic_DNA"/>
</dbReference>
<feature type="transmembrane region" description="Helical" evidence="1">
    <location>
        <begin position="12"/>
        <end position="32"/>
    </location>
</feature>
<dbReference type="InterPro" id="IPR029787">
    <property type="entry name" value="Nucleotide_cyclase"/>
</dbReference>
<proteinExistence type="predicted"/>
<dbReference type="InterPro" id="IPR000160">
    <property type="entry name" value="GGDEF_dom"/>
</dbReference>